<comment type="caution">
    <text evidence="3">The sequence shown here is derived from an EMBL/GenBank/DDBJ whole genome shotgun (WGS) entry which is preliminary data.</text>
</comment>
<dbReference type="PANTHER" id="PTHR46825:SF9">
    <property type="entry name" value="BETA-LACTAMASE-RELATED DOMAIN-CONTAINING PROTEIN"/>
    <property type="match status" value="1"/>
</dbReference>
<evidence type="ECO:0000313" key="4">
    <source>
        <dbReference type="Proteomes" id="UP000030151"/>
    </source>
</evidence>
<dbReference type="HOGENOM" id="CLU_107683_0_0_1"/>
<dbReference type="Gene3D" id="3.40.710.10">
    <property type="entry name" value="DD-peptidase/beta-lactamase superfamily"/>
    <property type="match status" value="1"/>
</dbReference>
<dbReference type="Proteomes" id="UP000030151">
    <property type="component" value="Unassembled WGS sequence"/>
</dbReference>
<reference evidence="3 4" key="1">
    <citation type="submission" date="2014-02" db="EMBL/GenBank/DDBJ databases">
        <title>The genome sequence of the entomopathogenic fungus Metarhizium robertsii ARSEF 2575.</title>
        <authorList>
            <person name="Giuliano Garisto Donzelli B."/>
            <person name="Roe B.A."/>
            <person name="Macmil S.L."/>
            <person name="Krasnoff S.B."/>
            <person name="Gibson D.M."/>
        </authorList>
    </citation>
    <scope>NUCLEOTIDE SEQUENCE [LARGE SCALE GENOMIC DNA]</scope>
    <source>
        <strain evidence="3 4">ARSEF 2575</strain>
    </source>
</reference>
<dbReference type="SUPFAM" id="SSF56601">
    <property type="entry name" value="beta-lactamase/transpeptidase-like"/>
    <property type="match status" value="1"/>
</dbReference>
<evidence type="ECO:0000256" key="1">
    <source>
        <dbReference type="ARBA" id="ARBA00038215"/>
    </source>
</evidence>
<accession>A0A0A1UWY2</accession>
<proteinExistence type="inferred from homology"/>
<dbReference type="EMBL" id="JELW01000006">
    <property type="protein sequence ID" value="EXV02095.1"/>
    <property type="molecule type" value="Genomic_DNA"/>
</dbReference>
<dbReference type="OrthoDB" id="10250282at2759"/>
<dbReference type="InterPro" id="IPR001466">
    <property type="entry name" value="Beta-lactam-related"/>
</dbReference>
<protein>
    <submittedName>
        <fullName evidence="3">Beta-lactamase superfamily protein</fullName>
    </submittedName>
</protein>
<dbReference type="Pfam" id="PF00144">
    <property type="entry name" value="Beta-lactamase"/>
    <property type="match status" value="1"/>
</dbReference>
<dbReference type="PANTHER" id="PTHR46825">
    <property type="entry name" value="D-ALANYL-D-ALANINE-CARBOXYPEPTIDASE/ENDOPEPTIDASE AMPH"/>
    <property type="match status" value="1"/>
</dbReference>
<gene>
    <name evidence="3" type="ORF">X797_004934</name>
</gene>
<feature type="domain" description="Beta-lactamase-related" evidence="2">
    <location>
        <begin position="2"/>
        <end position="56"/>
    </location>
</feature>
<sequence>MRDVEAALPVGPDTISTAGSLTKDLTATAMGILIDDGKATWDTLVKDVLPAFQSRDETLQNSATLTDRIPTIAKRGSLPGALTLVMLLSDKDAAIVVITNSLALDDVADRISLLILEELLAVSSGNRTDIIKAAESCIPENLRWYPDLIKELADLRKNDTSARHLDEYIVVTQEKEKLYWAFQGLDSEKFEPDHYEDDTFLWLQPRNELSRRGRWVGLDQGPEF</sequence>
<comment type="similarity">
    <text evidence="1">Belongs to the peptidase S12 family.</text>
</comment>
<evidence type="ECO:0000259" key="2">
    <source>
        <dbReference type="Pfam" id="PF00144"/>
    </source>
</evidence>
<dbReference type="AlphaFoldDB" id="A0A0A1UWY2"/>
<name>A0A0A1UWY2_9HYPO</name>
<dbReference type="InterPro" id="IPR012338">
    <property type="entry name" value="Beta-lactam/transpept-like"/>
</dbReference>
<evidence type="ECO:0000313" key="3">
    <source>
        <dbReference type="EMBL" id="EXV02095.1"/>
    </source>
</evidence>
<dbReference type="InterPro" id="IPR050491">
    <property type="entry name" value="AmpC-like"/>
</dbReference>
<organism evidence="3 4">
    <name type="scientific">Metarhizium robertsii</name>
    <dbReference type="NCBI Taxonomy" id="568076"/>
    <lineage>
        <taxon>Eukaryota</taxon>
        <taxon>Fungi</taxon>
        <taxon>Dikarya</taxon>
        <taxon>Ascomycota</taxon>
        <taxon>Pezizomycotina</taxon>
        <taxon>Sordariomycetes</taxon>
        <taxon>Hypocreomycetidae</taxon>
        <taxon>Hypocreales</taxon>
        <taxon>Clavicipitaceae</taxon>
        <taxon>Metarhizium</taxon>
    </lineage>
</organism>